<reference evidence="14 15" key="1">
    <citation type="journal article" date="2012" name="J. Bacteriol.">
        <title>Genome sequence of an alkane-degrading bacterium, Alcanivorax pacificus type strain W11-5, isolated from deep sea sediment.</title>
        <authorList>
            <person name="Lai Q."/>
            <person name="Shao Z."/>
        </authorList>
    </citation>
    <scope>NUCLEOTIDE SEQUENCE [LARGE SCALE GENOMIC DNA]</scope>
    <source>
        <strain evidence="14 15">W11-5</strain>
    </source>
</reference>
<keyword evidence="15" id="KW-1185">Reference proteome</keyword>
<evidence type="ECO:0000256" key="3">
    <source>
        <dbReference type="ARBA" id="ARBA00009347"/>
    </source>
</evidence>
<dbReference type="InterPro" id="IPR006089">
    <property type="entry name" value="Acyl-CoA_DH_CS"/>
</dbReference>
<keyword evidence="4 10" id="KW-0285">Flavoprotein</keyword>
<dbReference type="InterPro" id="IPR050741">
    <property type="entry name" value="Acyl-CoA_dehydrogenase"/>
</dbReference>
<evidence type="ECO:0000256" key="2">
    <source>
        <dbReference type="ARBA" id="ARBA00005102"/>
    </source>
</evidence>
<dbReference type="PROSITE" id="PS00073">
    <property type="entry name" value="ACYL_COA_DH_2"/>
    <property type="match status" value="1"/>
</dbReference>
<evidence type="ECO:0000313" key="14">
    <source>
        <dbReference type="EMBL" id="AJD47745.1"/>
    </source>
</evidence>
<gene>
    <name evidence="14" type="ORF">S7S_06645</name>
</gene>
<evidence type="ECO:0000256" key="8">
    <source>
        <dbReference type="ARBA" id="ARBA00040394"/>
    </source>
</evidence>
<dbReference type="InterPro" id="IPR009100">
    <property type="entry name" value="AcylCoA_DH/oxidase_NM_dom_sf"/>
</dbReference>
<dbReference type="STRING" id="391936.S7S_06645"/>
<dbReference type="SUPFAM" id="SSF47203">
    <property type="entry name" value="Acyl-CoA dehydrogenase C-terminal domain-like"/>
    <property type="match status" value="1"/>
</dbReference>
<keyword evidence="5 10" id="KW-0274">FAD</keyword>
<dbReference type="AlphaFoldDB" id="A0A0B4XM45"/>
<dbReference type="Pfam" id="PF02771">
    <property type="entry name" value="Acyl-CoA_dh_N"/>
    <property type="match status" value="1"/>
</dbReference>
<proteinExistence type="inferred from homology"/>
<evidence type="ECO:0000259" key="12">
    <source>
        <dbReference type="Pfam" id="PF02770"/>
    </source>
</evidence>
<dbReference type="EMBL" id="CP004387">
    <property type="protein sequence ID" value="AJD47745.1"/>
    <property type="molecule type" value="Genomic_DNA"/>
</dbReference>
<evidence type="ECO:0000256" key="5">
    <source>
        <dbReference type="ARBA" id="ARBA00022827"/>
    </source>
</evidence>
<organism evidence="14 15">
    <name type="scientific">Isoalcanivorax pacificus W11-5</name>
    <dbReference type="NCBI Taxonomy" id="391936"/>
    <lineage>
        <taxon>Bacteria</taxon>
        <taxon>Pseudomonadati</taxon>
        <taxon>Pseudomonadota</taxon>
        <taxon>Gammaproteobacteria</taxon>
        <taxon>Oceanospirillales</taxon>
        <taxon>Alcanivoracaceae</taxon>
        <taxon>Isoalcanivorax</taxon>
    </lineage>
</organism>
<dbReference type="Proteomes" id="UP000006764">
    <property type="component" value="Chromosome"/>
</dbReference>
<dbReference type="PANTHER" id="PTHR48083">
    <property type="entry name" value="MEDIUM-CHAIN SPECIFIC ACYL-COA DEHYDROGENASE, MITOCHONDRIAL-RELATED"/>
    <property type="match status" value="1"/>
</dbReference>
<dbReference type="GO" id="GO:0003995">
    <property type="term" value="F:acyl-CoA dehydrogenase activity"/>
    <property type="evidence" value="ECO:0007669"/>
    <property type="project" value="InterPro"/>
</dbReference>
<dbReference type="FunFam" id="1.10.540.10:FF:000026">
    <property type="entry name" value="Acyl-CoA dehydrogenase medium chain"/>
    <property type="match status" value="1"/>
</dbReference>
<dbReference type="InterPro" id="IPR013786">
    <property type="entry name" value="AcylCoA_DH/ox_N"/>
</dbReference>
<evidence type="ECO:0000256" key="6">
    <source>
        <dbReference type="ARBA" id="ARBA00023002"/>
    </source>
</evidence>
<dbReference type="RefSeq" id="WP_008738948.1">
    <property type="nucleotide sequence ID" value="NZ_CP004387.1"/>
</dbReference>
<protein>
    <recommendedName>
        <fullName evidence="8">Acyl-[acyl-carrier-protein] dehydrogenase MbtN</fullName>
    </recommendedName>
    <alternativeName>
        <fullName evidence="9">Mycobactin synthase protein N</fullName>
    </alternativeName>
</protein>
<comment type="cofactor">
    <cofactor evidence="1 10">
        <name>FAD</name>
        <dbReference type="ChEBI" id="CHEBI:57692"/>
    </cofactor>
</comment>
<dbReference type="InterPro" id="IPR036250">
    <property type="entry name" value="AcylCo_DH-like_C"/>
</dbReference>
<dbReference type="InterPro" id="IPR037069">
    <property type="entry name" value="AcylCoA_DH/ox_N_sf"/>
</dbReference>
<evidence type="ECO:0000259" key="13">
    <source>
        <dbReference type="Pfam" id="PF02771"/>
    </source>
</evidence>
<dbReference type="Gene3D" id="1.20.140.10">
    <property type="entry name" value="Butyryl-CoA Dehydrogenase, subunit A, domain 3"/>
    <property type="match status" value="1"/>
</dbReference>
<dbReference type="SUPFAM" id="SSF56645">
    <property type="entry name" value="Acyl-CoA dehydrogenase NM domain-like"/>
    <property type="match status" value="1"/>
</dbReference>
<dbReference type="InterPro" id="IPR006091">
    <property type="entry name" value="Acyl-CoA_Oxase/DH_mid-dom"/>
</dbReference>
<comment type="pathway">
    <text evidence="2">Siderophore biosynthesis; mycobactin biosynthesis.</text>
</comment>
<accession>A0A0B4XM45</accession>
<dbReference type="Pfam" id="PF00441">
    <property type="entry name" value="Acyl-CoA_dh_1"/>
    <property type="match status" value="1"/>
</dbReference>
<evidence type="ECO:0000313" key="15">
    <source>
        <dbReference type="Proteomes" id="UP000006764"/>
    </source>
</evidence>
<dbReference type="Gene3D" id="2.40.110.10">
    <property type="entry name" value="Butyryl-CoA Dehydrogenase, subunit A, domain 2"/>
    <property type="match status" value="1"/>
</dbReference>
<dbReference type="GO" id="GO:0033539">
    <property type="term" value="P:fatty acid beta-oxidation using acyl-CoA dehydrogenase"/>
    <property type="evidence" value="ECO:0007669"/>
    <property type="project" value="TreeGrafter"/>
</dbReference>
<dbReference type="InterPro" id="IPR009075">
    <property type="entry name" value="AcylCo_DH/oxidase_C"/>
</dbReference>
<comment type="function">
    <text evidence="7">Catalyzes the dehydrogenation at the alpha-beta position of ACP-bound acyl chains. This results in the introduction of a double bond in the lipidic chain, which is further transferred to the epsilon-amino group of lysine residue in the mycobactin core by MbtK.</text>
</comment>
<sequence length="386" mass="42887">MSDIKHAWMDEDLLIFRDATRKVFENEFAPLEERWVSQKRTDREVWNMLGQYGLLCASIPQEYGGAGGTFAHEVVICTEQSRALVSSFSLNVHSAIVAHYILNHGTEAQRQQWLPKMASGEMVAAIAMSEPGTGSDLQAVRTTARRDGDEYVINGSKTFITNGYHADLVCVVAKTDTQAPGARGISLVMVETKDLPGFRRGKLLEKIGQRGQDTAELFFDDVRVPVSNLLGDEEGKGFPQLMKELPRERLLIAVGAVAVMERAVAETVAYVQARKVFGKRLMDMQNTRFTLAECKTRATAARVFVDDCIGKALRGELDVATAAMAKWWVTETNCQVIDECLQLHGGYGYMLEYPIARMYTDARVGRIYGGSNEIMKELVARSLDQA</sequence>
<dbReference type="HOGENOM" id="CLU_018204_0_3_6"/>
<dbReference type="PANTHER" id="PTHR48083:SF20">
    <property type="entry name" value="LONG-CHAIN SPECIFIC ACYL-COA DEHYDROGENASE, MITOCHONDRIAL"/>
    <property type="match status" value="1"/>
</dbReference>
<comment type="similarity">
    <text evidence="3 10">Belongs to the acyl-CoA dehydrogenase family.</text>
</comment>
<dbReference type="Pfam" id="PF02770">
    <property type="entry name" value="Acyl-CoA_dh_M"/>
    <property type="match status" value="1"/>
</dbReference>
<feature type="domain" description="Acyl-CoA oxidase/dehydrogenase middle" evidence="12">
    <location>
        <begin position="125"/>
        <end position="222"/>
    </location>
</feature>
<dbReference type="Gene3D" id="1.10.540.10">
    <property type="entry name" value="Acyl-CoA dehydrogenase/oxidase, N-terminal domain"/>
    <property type="match status" value="1"/>
</dbReference>
<dbReference type="OrthoDB" id="9775090at2"/>
<dbReference type="GO" id="GO:0005737">
    <property type="term" value="C:cytoplasm"/>
    <property type="evidence" value="ECO:0007669"/>
    <property type="project" value="TreeGrafter"/>
</dbReference>
<evidence type="ECO:0000256" key="1">
    <source>
        <dbReference type="ARBA" id="ARBA00001974"/>
    </source>
</evidence>
<dbReference type="KEGG" id="apac:S7S_06645"/>
<keyword evidence="6 10" id="KW-0560">Oxidoreductase</keyword>
<name>A0A0B4XM45_9GAMM</name>
<evidence type="ECO:0000256" key="4">
    <source>
        <dbReference type="ARBA" id="ARBA00022630"/>
    </source>
</evidence>
<feature type="domain" description="Acyl-CoA dehydrogenase/oxidase C-terminal" evidence="11">
    <location>
        <begin position="235"/>
        <end position="383"/>
    </location>
</feature>
<evidence type="ECO:0000259" key="11">
    <source>
        <dbReference type="Pfam" id="PF00441"/>
    </source>
</evidence>
<evidence type="ECO:0000256" key="7">
    <source>
        <dbReference type="ARBA" id="ARBA00037085"/>
    </source>
</evidence>
<evidence type="ECO:0000256" key="9">
    <source>
        <dbReference type="ARBA" id="ARBA00042660"/>
    </source>
</evidence>
<dbReference type="GO" id="GO:0050660">
    <property type="term" value="F:flavin adenine dinucleotide binding"/>
    <property type="evidence" value="ECO:0007669"/>
    <property type="project" value="InterPro"/>
</dbReference>
<dbReference type="InterPro" id="IPR046373">
    <property type="entry name" value="Acyl-CoA_Oxase/DH_mid-dom_sf"/>
</dbReference>
<dbReference type="FunFam" id="2.40.110.10:FF:000002">
    <property type="entry name" value="Acyl-CoA dehydrogenase fadE12"/>
    <property type="match status" value="1"/>
</dbReference>
<evidence type="ECO:0000256" key="10">
    <source>
        <dbReference type="RuleBase" id="RU362125"/>
    </source>
</evidence>
<dbReference type="FunFam" id="1.20.140.10:FF:000001">
    <property type="entry name" value="Acyl-CoA dehydrogenase"/>
    <property type="match status" value="1"/>
</dbReference>
<feature type="domain" description="Acyl-CoA dehydrogenase/oxidase N-terminal" evidence="13">
    <location>
        <begin position="11"/>
        <end position="121"/>
    </location>
</feature>